<evidence type="ECO:0000313" key="3">
    <source>
        <dbReference type="Proteomes" id="UP000198507"/>
    </source>
</evidence>
<name>A0A1I0HGV2_9ACTN</name>
<dbReference type="RefSeq" id="WP_091446785.1">
    <property type="nucleotide sequence ID" value="NZ_FOIE01000008.1"/>
</dbReference>
<accession>A0A1I0HGV2</accession>
<dbReference type="AlphaFoldDB" id="A0A1I0HGV2"/>
<keyword evidence="3" id="KW-1185">Reference proteome</keyword>
<gene>
    <name evidence="2" type="ORF">SAMN04488546_3817</name>
</gene>
<organism evidence="2 3">
    <name type="scientific">Geodermatophilus poikilotrophus</name>
    <dbReference type="NCBI Taxonomy" id="1333667"/>
    <lineage>
        <taxon>Bacteria</taxon>
        <taxon>Bacillati</taxon>
        <taxon>Actinomycetota</taxon>
        <taxon>Actinomycetes</taxon>
        <taxon>Geodermatophilales</taxon>
        <taxon>Geodermatophilaceae</taxon>
        <taxon>Geodermatophilus</taxon>
    </lineage>
</organism>
<evidence type="ECO:0000313" key="2">
    <source>
        <dbReference type="EMBL" id="SET82272.1"/>
    </source>
</evidence>
<evidence type="ECO:0000256" key="1">
    <source>
        <dbReference type="SAM" id="MobiDB-lite"/>
    </source>
</evidence>
<dbReference type="Proteomes" id="UP000198507">
    <property type="component" value="Unassembled WGS sequence"/>
</dbReference>
<proteinExistence type="predicted"/>
<sequence>MRAQITVAVRHLVDVLPGAGPRVADPVRAAGAGPDGDPAAVDPGVAEVGPVPVVVRAAEPAAGERAARNERVLDSWEHVMPWQGRSEQQCRPVAGGYRVIGRSGAGVPEACRAGGRS</sequence>
<dbReference type="EMBL" id="FOIE01000008">
    <property type="protein sequence ID" value="SET82272.1"/>
    <property type="molecule type" value="Genomic_DNA"/>
</dbReference>
<feature type="region of interest" description="Disordered" evidence="1">
    <location>
        <begin position="26"/>
        <end position="45"/>
    </location>
</feature>
<protein>
    <submittedName>
        <fullName evidence="2">Uncharacterized protein</fullName>
    </submittedName>
</protein>
<dbReference type="OrthoDB" id="9773461at2"/>
<reference evidence="3" key="1">
    <citation type="submission" date="2016-10" db="EMBL/GenBank/DDBJ databases">
        <authorList>
            <person name="Varghese N."/>
            <person name="Submissions S."/>
        </authorList>
    </citation>
    <scope>NUCLEOTIDE SEQUENCE [LARGE SCALE GENOMIC DNA]</scope>
    <source>
        <strain evidence="3">DSM 44209</strain>
    </source>
</reference>